<name>A0AAN6T6B9_9PEZI</name>
<proteinExistence type="predicted"/>
<dbReference type="InterPro" id="IPR020610">
    <property type="entry name" value="Thiolase_AS"/>
</dbReference>
<dbReference type="Proteomes" id="UP001305647">
    <property type="component" value="Unassembled WGS sequence"/>
</dbReference>
<evidence type="ECO:0000313" key="1">
    <source>
        <dbReference type="EMBL" id="KAK4105881.1"/>
    </source>
</evidence>
<organism evidence="1 2">
    <name type="scientific">Parathielavia hyrcaniae</name>
    <dbReference type="NCBI Taxonomy" id="113614"/>
    <lineage>
        <taxon>Eukaryota</taxon>
        <taxon>Fungi</taxon>
        <taxon>Dikarya</taxon>
        <taxon>Ascomycota</taxon>
        <taxon>Pezizomycotina</taxon>
        <taxon>Sordariomycetes</taxon>
        <taxon>Sordariomycetidae</taxon>
        <taxon>Sordariales</taxon>
        <taxon>Chaetomiaceae</taxon>
        <taxon>Parathielavia</taxon>
    </lineage>
</organism>
<dbReference type="AlphaFoldDB" id="A0AAN6T6B9"/>
<dbReference type="GO" id="GO:0016747">
    <property type="term" value="F:acyltransferase activity, transferring groups other than amino-acyl groups"/>
    <property type="evidence" value="ECO:0007669"/>
    <property type="project" value="InterPro"/>
</dbReference>
<sequence length="63" mass="6179">MEGVDSKHVVNRVPVVLCGQQPPLPELSPIVGISGACLGSGVGGSGPLTGIKLRLNASGTNSG</sequence>
<protein>
    <submittedName>
        <fullName evidence="1">Uncharacterized protein</fullName>
    </submittedName>
</protein>
<keyword evidence="2" id="KW-1185">Reference proteome</keyword>
<dbReference type="PROSITE" id="PS00099">
    <property type="entry name" value="THIOLASE_3"/>
    <property type="match status" value="1"/>
</dbReference>
<reference evidence="1" key="2">
    <citation type="submission" date="2023-05" db="EMBL/GenBank/DDBJ databases">
        <authorList>
            <consortium name="Lawrence Berkeley National Laboratory"/>
            <person name="Steindorff A."/>
            <person name="Hensen N."/>
            <person name="Bonometti L."/>
            <person name="Westerberg I."/>
            <person name="Brannstrom I.O."/>
            <person name="Guillou S."/>
            <person name="Cros-Aarteil S."/>
            <person name="Calhoun S."/>
            <person name="Haridas S."/>
            <person name="Kuo A."/>
            <person name="Mondo S."/>
            <person name="Pangilinan J."/>
            <person name="Riley R."/>
            <person name="Labutti K."/>
            <person name="Andreopoulos B."/>
            <person name="Lipzen A."/>
            <person name="Chen C."/>
            <person name="Yanf M."/>
            <person name="Daum C."/>
            <person name="Ng V."/>
            <person name="Clum A."/>
            <person name="Ohm R."/>
            <person name="Martin F."/>
            <person name="Silar P."/>
            <person name="Natvig D."/>
            <person name="Lalanne C."/>
            <person name="Gautier V."/>
            <person name="Ament-Velasquez S.L."/>
            <person name="Kruys A."/>
            <person name="Hutchinson M.I."/>
            <person name="Powell A.J."/>
            <person name="Barry K."/>
            <person name="Miller A.N."/>
            <person name="Grigoriev I.V."/>
            <person name="Debuchy R."/>
            <person name="Gladieux P."/>
            <person name="Thoren M.H."/>
            <person name="Johannesson H."/>
        </authorList>
    </citation>
    <scope>NUCLEOTIDE SEQUENCE</scope>
    <source>
        <strain evidence="1">CBS 757.83</strain>
    </source>
</reference>
<dbReference type="EMBL" id="MU863625">
    <property type="protein sequence ID" value="KAK4105881.1"/>
    <property type="molecule type" value="Genomic_DNA"/>
</dbReference>
<reference evidence="1" key="1">
    <citation type="journal article" date="2023" name="Mol. Phylogenet. Evol.">
        <title>Genome-scale phylogeny and comparative genomics of the fungal order Sordariales.</title>
        <authorList>
            <person name="Hensen N."/>
            <person name="Bonometti L."/>
            <person name="Westerberg I."/>
            <person name="Brannstrom I.O."/>
            <person name="Guillou S."/>
            <person name="Cros-Aarteil S."/>
            <person name="Calhoun S."/>
            <person name="Haridas S."/>
            <person name="Kuo A."/>
            <person name="Mondo S."/>
            <person name="Pangilinan J."/>
            <person name="Riley R."/>
            <person name="LaButti K."/>
            <person name="Andreopoulos B."/>
            <person name="Lipzen A."/>
            <person name="Chen C."/>
            <person name="Yan M."/>
            <person name="Daum C."/>
            <person name="Ng V."/>
            <person name="Clum A."/>
            <person name="Steindorff A."/>
            <person name="Ohm R.A."/>
            <person name="Martin F."/>
            <person name="Silar P."/>
            <person name="Natvig D.O."/>
            <person name="Lalanne C."/>
            <person name="Gautier V."/>
            <person name="Ament-Velasquez S.L."/>
            <person name="Kruys A."/>
            <person name="Hutchinson M.I."/>
            <person name="Powell A.J."/>
            <person name="Barry K."/>
            <person name="Miller A.N."/>
            <person name="Grigoriev I.V."/>
            <person name="Debuchy R."/>
            <person name="Gladieux P."/>
            <person name="Hiltunen Thoren M."/>
            <person name="Johannesson H."/>
        </authorList>
    </citation>
    <scope>NUCLEOTIDE SEQUENCE</scope>
    <source>
        <strain evidence="1">CBS 757.83</strain>
    </source>
</reference>
<evidence type="ECO:0000313" key="2">
    <source>
        <dbReference type="Proteomes" id="UP001305647"/>
    </source>
</evidence>
<accession>A0AAN6T6B9</accession>
<comment type="caution">
    <text evidence="1">The sequence shown here is derived from an EMBL/GenBank/DDBJ whole genome shotgun (WGS) entry which is preliminary data.</text>
</comment>
<gene>
    <name evidence="1" type="ORF">N658DRAFT_492394</name>
</gene>